<dbReference type="KEGG" id="egr:104414524"/>
<protein>
    <recommendedName>
        <fullName evidence="4">RING-type E3 ubiquitin transferase</fullName>
        <ecNumber evidence="4">2.3.2.27</ecNumber>
    </recommendedName>
</protein>
<dbReference type="SMART" id="SM00184">
    <property type="entry name" value="RING"/>
    <property type="match status" value="1"/>
</dbReference>
<evidence type="ECO:0000313" key="18">
    <source>
        <dbReference type="EMBL" id="KCW60377.1"/>
    </source>
</evidence>
<gene>
    <name evidence="18" type="ORF">EUGRSUZ_H03092</name>
</gene>
<dbReference type="Gramene" id="KCW60377">
    <property type="protein sequence ID" value="KCW60377"/>
    <property type="gene ID" value="EUGRSUZ_H03092"/>
</dbReference>
<comment type="similarity">
    <text evidence="13">Belongs to the RING-type zinc finger family. ATL subfamily.</text>
</comment>
<keyword evidence="8 14" id="KW-0863">Zinc-finger</keyword>
<feature type="compositionally biased region" description="Polar residues" evidence="15">
    <location>
        <begin position="255"/>
        <end position="267"/>
    </location>
</feature>
<sequence length="393" mass="43457">MDLVNKASLIHVSETIPPAASEATTSLAYTPQHNSGSGFPIMAIAIIGIVATAFLLVSYYIFAVKCCLNWHRIDLLSRFSLSRRGRRPEDSLLVFSPAMMEPRGLDDAAIRSIPILQFRNRGCKSRDFGERSFCECAVCLNEFQENEKLKIIPNCSHVFHIDCIDIWLQNNANCPLCRTSVSSAAAAGLLPPLLRPERIIAPSSTPEDTSPYDGGATVVGGDEDFVVIELGRPEDAGPEGQSQNQRLWTGHERTQSAGSPSSPTRAISPSLGKLEKSGLTKKGRARKLHKMTSMGDEFIDIRERDDEFLVQPIRRSISMDSSADRQLFLAVQEILKQKREEAVRFSEINDFSPQNQEGCSNSNSNSNRARRTFFSFGHGRVSRSAVQPVCLEP</sequence>
<keyword evidence="10" id="KW-0862">Zinc</keyword>
<dbReference type="PANTHER" id="PTHR46913">
    <property type="entry name" value="RING-H2 FINGER PROTEIN ATL16"/>
    <property type="match status" value="1"/>
</dbReference>
<dbReference type="GO" id="GO:0016567">
    <property type="term" value="P:protein ubiquitination"/>
    <property type="evidence" value="ECO:0007669"/>
    <property type="project" value="InterPro"/>
</dbReference>
<keyword evidence="7" id="KW-0479">Metal-binding</keyword>
<dbReference type="InParanoid" id="A0A059B2C4"/>
<evidence type="ECO:0000256" key="5">
    <source>
        <dbReference type="ARBA" id="ARBA00022679"/>
    </source>
</evidence>
<dbReference type="Pfam" id="PF13639">
    <property type="entry name" value="zf-RING_2"/>
    <property type="match status" value="1"/>
</dbReference>
<name>A0A059B2C4_EUCGR</name>
<dbReference type="PANTHER" id="PTHR46913:SF1">
    <property type="entry name" value="RING-H2 FINGER PROTEIN ATL16"/>
    <property type="match status" value="1"/>
</dbReference>
<dbReference type="FunFam" id="3.30.40.10:FF:000187">
    <property type="entry name" value="E3 ubiquitin-protein ligase ATL6"/>
    <property type="match status" value="1"/>
</dbReference>
<evidence type="ECO:0000256" key="15">
    <source>
        <dbReference type="SAM" id="MobiDB-lite"/>
    </source>
</evidence>
<comment type="catalytic activity">
    <reaction evidence="1">
        <text>S-ubiquitinyl-[E2 ubiquitin-conjugating enzyme]-L-cysteine + [acceptor protein]-L-lysine = [E2 ubiquitin-conjugating enzyme]-L-cysteine + N(6)-ubiquitinyl-[acceptor protein]-L-lysine.</text>
        <dbReference type="EC" id="2.3.2.27"/>
    </reaction>
</comment>
<dbReference type="CDD" id="cd16461">
    <property type="entry name" value="RING-H2_EL5-like"/>
    <property type="match status" value="1"/>
</dbReference>
<dbReference type="GO" id="GO:0008270">
    <property type="term" value="F:zinc ion binding"/>
    <property type="evidence" value="ECO:0007669"/>
    <property type="project" value="UniProtKB-KW"/>
</dbReference>
<dbReference type="AlphaFoldDB" id="A0A059B2C4"/>
<dbReference type="InterPro" id="IPR001841">
    <property type="entry name" value="Znf_RING"/>
</dbReference>
<evidence type="ECO:0000256" key="11">
    <source>
        <dbReference type="ARBA" id="ARBA00022989"/>
    </source>
</evidence>
<evidence type="ECO:0000256" key="12">
    <source>
        <dbReference type="ARBA" id="ARBA00023136"/>
    </source>
</evidence>
<dbReference type="OMA" id="ERSFCEC"/>
<organism evidence="18">
    <name type="scientific">Eucalyptus grandis</name>
    <name type="common">Flooded gum</name>
    <dbReference type="NCBI Taxonomy" id="71139"/>
    <lineage>
        <taxon>Eukaryota</taxon>
        <taxon>Viridiplantae</taxon>
        <taxon>Streptophyta</taxon>
        <taxon>Embryophyta</taxon>
        <taxon>Tracheophyta</taxon>
        <taxon>Spermatophyta</taxon>
        <taxon>Magnoliopsida</taxon>
        <taxon>eudicotyledons</taxon>
        <taxon>Gunneridae</taxon>
        <taxon>Pentapetalae</taxon>
        <taxon>rosids</taxon>
        <taxon>malvids</taxon>
        <taxon>Myrtales</taxon>
        <taxon>Myrtaceae</taxon>
        <taxon>Myrtoideae</taxon>
        <taxon>Eucalypteae</taxon>
        <taxon>Eucalyptus</taxon>
    </lineage>
</organism>
<evidence type="ECO:0000256" key="3">
    <source>
        <dbReference type="ARBA" id="ARBA00004906"/>
    </source>
</evidence>
<keyword evidence="11 16" id="KW-1133">Transmembrane helix</keyword>
<feature type="transmembrane region" description="Helical" evidence="16">
    <location>
        <begin position="39"/>
        <end position="62"/>
    </location>
</feature>
<evidence type="ECO:0000256" key="13">
    <source>
        <dbReference type="ARBA" id="ARBA00024209"/>
    </source>
</evidence>
<evidence type="ECO:0000256" key="16">
    <source>
        <dbReference type="SAM" id="Phobius"/>
    </source>
</evidence>
<dbReference type="Gene3D" id="3.30.40.10">
    <property type="entry name" value="Zinc/RING finger domain, C3HC4 (zinc finger)"/>
    <property type="match status" value="1"/>
</dbReference>
<evidence type="ECO:0000259" key="17">
    <source>
        <dbReference type="PROSITE" id="PS50089"/>
    </source>
</evidence>
<proteinExistence type="inferred from homology"/>
<dbReference type="eggNOG" id="KOG0800">
    <property type="taxonomic scope" value="Eukaryota"/>
</dbReference>
<evidence type="ECO:0000256" key="10">
    <source>
        <dbReference type="ARBA" id="ARBA00022833"/>
    </source>
</evidence>
<dbReference type="InterPro" id="IPR013083">
    <property type="entry name" value="Znf_RING/FYVE/PHD"/>
</dbReference>
<comment type="subcellular location">
    <subcellularLocation>
        <location evidence="2">Membrane</location>
        <topology evidence="2">Single-pass membrane protein</topology>
    </subcellularLocation>
</comment>
<accession>A0A059B2C4</accession>
<keyword evidence="12 16" id="KW-0472">Membrane</keyword>
<dbReference type="PROSITE" id="PS50089">
    <property type="entry name" value="ZF_RING_2"/>
    <property type="match status" value="1"/>
</dbReference>
<keyword evidence="5" id="KW-0808">Transferase</keyword>
<keyword evidence="9" id="KW-0833">Ubl conjugation pathway</keyword>
<dbReference type="InterPro" id="IPR044600">
    <property type="entry name" value="ATL1/ATL16-like"/>
</dbReference>
<evidence type="ECO:0000256" key="6">
    <source>
        <dbReference type="ARBA" id="ARBA00022692"/>
    </source>
</evidence>
<evidence type="ECO:0000256" key="4">
    <source>
        <dbReference type="ARBA" id="ARBA00012483"/>
    </source>
</evidence>
<evidence type="ECO:0000256" key="7">
    <source>
        <dbReference type="ARBA" id="ARBA00022723"/>
    </source>
</evidence>
<feature type="domain" description="RING-type" evidence="17">
    <location>
        <begin position="136"/>
        <end position="178"/>
    </location>
</feature>
<comment type="pathway">
    <text evidence="3">Protein modification; protein ubiquitination.</text>
</comment>
<feature type="region of interest" description="Disordered" evidence="15">
    <location>
        <begin position="249"/>
        <end position="270"/>
    </location>
</feature>
<dbReference type="EMBL" id="KK198760">
    <property type="protein sequence ID" value="KCW60377.1"/>
    <property type="molecule type" value="Genomic_DNA"/>
</dbReference>
<reference evidence="18" key="1">
    <citation type="submission" date="2013-07" db="EMBL/GenBank/DDBJ databases">
        <title>The genome of Eucalyptus grandis.</title>
        <authorList>
            <person name="Schmutz J."/>
            <person name="Hayes R."/>
            <person name="Myburg A."/>
            <person name="Tuskan G."/>
            <person name="Grattapaglia D."/>
            <person name="Rokhsar D.S."/>
        </authorList>
    </citation>
    <scope>NUCLEOTIDE SEQUENCE</scope>
    <source>
        <tissue evidence="18">Leaf extractions</tissue>
    </source>
</reference>
<dbReference type="SUPFAM" id="SSF57850">
    <property type="entry name" value="RING/U-box"/>
    <property type="match status" value="1"/>
</dbReference>
<evidence type="ECO:0000256" key="14">
    <source>
        <dbReference type="PROSITE-ProRule" id="PRU00175"/>
    </source>
</evidence>
<dbReference type="OrthoDB" id="8062037at2759"/>
<evidence type="ECO:0000256" key="9">
    <source>
        <dbReference type="ARBA" id="ARBA00022786"/>
    </source>
</evidence>
<keyword evidence="6 16" id="KW-0812">Transmembrane</keyword>
<dbReference type="GO" id="GO:0061630">
    <property type="term" value="F:ubiquitin protein ligase activity"/>
    <property type="evidence" value="ECO:0007669"/>
    <property type="project" value="UniProtKB-EC"/>
</dbReference>
<dbReference type="EC" id="2.3.2.27" evidence="4"/>
<evidence type="ECO:0000256" key="8">
    <source>
        <dbReference type="ARBA" id="ARBA00022771"/>
    </source>
</evidence>
<evidence type="ECO:0000256" key="1">
    <source>
        <dbReference type="ARBA" id="ARBA00000900"/>
    </source>
</evidence>
<dbReference type="GO" id="GO:0016020">
    <property type="term" value="C:membrane"/>
    <property type="evidence" value="ECO:0007669"/>
    <property type="project" value="UniProtKB-SubCell"/>
</dbReference>
<evidence type="ECO:0000256" key="2">
    <source>
        <dbReference type="ARBA" id="ARBA00004167"/>
    </source>
</evidence>